<dbReference type="Proteomes" id="UP001145050">
    <property type="component" value="Unassembled WGS sequence"/>
</dbReference>
<feature type="compositionally biased region" description="Polar residues" evidence="1">
    <location>
        <begin position="193"/>
        <end position="232"/>
    </location>
</feature>
<feature type="region of interest" description="Disordered" evidence="1">
    <location>
        <begin position="182"/>
        <end position="306"/>
    </location>
</feature>
<dbReference type="NCBIfam" id="TIGR04087">
    <property type="entry name" value="YqxM_for_SipW"/>
    <property type="match status" value="1"/>
</dbReference>
<dbReference type="GO" id="GO:0097311">
    <property type="term" value="C:bacterial biofilm matrix"/>
    <property type="evidence" value="ECO:0007669"/>
    <property type="project" value="InterPro"/>
</dbReference>
<gene>
    <name evidence="3" type="primary">tapA</name>
    <name evidence="3" type="ORF">NC797_08875</name>
</gene>
<dbReference type="EMBL" id="JAMQKB010000007">
    <property type="protein sequence ID" value="MDC3424621.1"/>
    <property type="molecule type" value="Genomic_DNA"/>
</dbReference>
<dbReference type="AlphaFoldDB" id="A0A9X3WV49"/>
<protein>
    <submittedName>
        <fullName evidence="3">Amyloid fiber anchoring/assembly protein TapA</fullName>
    </submittedName>
</protein>
<keyword evidence="4" id="KW-1185">Reference proteome</keyword>
<proteinExistence type="predicted"/>
<dbReference type="RefSeq" id="WP_272436425.1">
    <property type="nucleotide sequence ID" value="NZ_JAMQKB010000007.1"/>
</dbReference>
<keyword evidence="2" id="KW-0472">Membrane</keyword>
<evidence type="ECO:0000313" key="4">
    <source>
        <dbReference type="Proteomes" id="UP001145050"/>
    </source>
</evidence>
<name>A0A9X3WV49_9BACI</name>
<keyword evidence="2" id="KW-1133">Transmembrane helix</keyword>
<reference evidence="3" key="1">
    <citation type="submission" date="2022-06" db="EMBL/GenBank/DDBJ databases">
        <title>Aquibacillus sp. a new bacterium isolated from soil saline samples.</title>
        <authorList>
            <person name="Galisteo C."/>
            <person name="De La Haba R."/>
            <person name="Sanchez-Porro C."/>
            <person name="Ventosa A."/>
        </authorList>
    </citation>
    <scope>NUCLEOTIDE SEQUENCE</scope>
    <source>
        <strain evidence="3">3ASR75-11</strain>
    </source>
</reference>
<organism evidence="3 4">
    <name type="scientific">Terrihalobacillus insolitus</name>
    <dbReference type="NCBI Taxonomy" id="2950438"/>
    <lineage>
        <taxon>Bacteria</taxon>
        <taxon>Bacillati</taxon>
        <taxon>Bacillota</taxon>
        <taxon>Bacilli</taxon>
        <taxon>Bacillales</taxon>
        <taxon>Bacillaceae</taxon>
        <taxon>Terrihalobacillus</taxon>
    </lineage>
</organism>
<dbReference type="InterPro" id="IPR023848">
    <property type="entry name" value="TasA"/>
</dbReference>
<evidence type="ECO:0000256" key="1">
    <source>
        <dbReference type="SAM" id="MobiDB-lite"/>
    </source>
</evidence>
<feature type="compositionally biased region" description="Low complexity" evidence="1">
    <location>
        <begin position="240"/>
        <end position="250"/>
    </location>
</feature>
<accession>A0A9X3WV49</accession>
<evidence type="ECO:0000313" key="3">
    <source>
        <dbReference type="EMBL" id="MDC3424621.1"/>
    </source>
</evidence>
<sequence>MRRSRLSRFKKKKRLKRLLILQMIAVYSLGILFIIQVTSPTNANFNDIERLSFPLTASNGFYPEGGWDKSSLSFIQQGVKCEENSIYAVIQNGDDSRAMKGPVPYELYWIEKSNPKNGEIVAEGSVPALGSGKEFTITYLPEKLGNYMFKAYQRPEHPGQGELWSEQIQFDGKSCIKVQEKTPALQPLETEEPTNTTVESNPESVNQLNKSDNTSKQSTPQIESENTTQDPAKQTEDTDTTQAKQTDQRTPQTNEPTNQVTEQSQSEDSQETNQNSDQTKSSDTNNQAEQQTQSEQGGDSFNESDT</sequence>
<comment type="caution">
    <text evidence="3">The sequence shown here is derived from an EMBL/GenBank/DDBJ whole genome shotgun (WGS) entry which is preliminary data.</text>
</comment>
<evidence type="ECO:0000256" key="2">
    <source>
        <dbReference type="SAM" id="Phobius"/>
    </source>
</evidence>
<feature type="transmembrane region" description="Helical" evidence="2">
    <location>
        <begin position="20"/>
        <end position="38"/>
    </location>
</feature>
<keyword evidence="2" id="KW-0812">Transmembrane</keyword>
<feature type="compositionally biased region" description="Polar residues" evidence="1">
    <location>
        <begin position="251"/>
        <end position="306"/>
    </location>
</feature>